<dbReference type="Pfam" id="PF02547">
    <property type="entry name" value="Queuosine_synth"/>
    <property type="match status" value="1"/>
</dbReference>
<comment type="subcellular location">
    <subcellularLocation>
        <location evidence="5">Cytoplasm</location>
    </subcellularLocation>
</comment>
<evidence type="ECO:0000256" key="1">
    <source>
        <dbReference type="ARBA" id="ARBA00022490"/>
    </source>
</evidence>
<dbReference type="SUPFAM" id="SSF111337">
    <property type="entry name" value="QueA-like"/>
    <property type="match status" value="1"/>
</dbReference>
<evidence type="ECO:0000313" key="7">
    <source>
        <dbReference type="Proteomes" id="UP000183245"/>
    </source>
</evidence>
<dbReference type="NCBIfam" id="TIGR00113">
    <property type="entry name" value="queA"/>
    <property type="match status" value="1"/>
</dbReference>
<name>A0A1J5IZH6_9BACT</name>
<dbReference type="STRING" id="1817892.AUK40_02700"/>
<proteinExistence type="inferred from homology"/>
<comment type="catalytic activity">
    <reaction evidence="5">
        <text>7-aminomethyl-7-carbaguanosine(34) in tRNA + S-adenosyl-L-methionine = epoxyqueuosine(34) in tRNA + adenine + L-methionine + 2 H(+)</text>
        <dbReference type="Rhea" id="RHEA:32155"/>
        <dbReference type="Rhea" id="RHEA-COMP:10342"/>
        <dbReference type="Rhea" id="RHEA-COMP:18582"/>
        <dbReference type="ChEBI" id="CHEBI:15378"/>
        <dbReference type="ChEBI" id="CHEBI:16708"/>
        <dbReference type="ChEBI" id="CHEBI:57844"/>
        <dbReference type="ChEBI" id="CHEBI:59789"/>
        <dbReference type="ChEBI" id="CHEBI:82833"/>
        <dbReference type="ChEBI" id="CHEBI:194443"/>
        <dbReference type="EC" id="2.4.99.17"/>
    </reaction>
</comment>
<dbReference type="EC" id="2.4.99.17" evidence="5"/>
<comment type="subunit">
    <text evidence="5">Monomer.</text>
</comment>
<gene>
    <name evidence="5" type="primary">queA</name>
    <name evidence="6" type="ORF">AUK40_02700</name>
</gene>
<comment type="function">
    <text evidence="5">Transfers and isomerizes the ribose moiety from AdoMet to the 7-aminomethyl group of 7-deazaguanine (preQ1-tRNA) to give epoxyqueuosine (oQ-tRNA).</text>
</comment>
<dbReference type="InterPro" id="IPR003699">
    <property type="entry name" value="QueA"/>
</dbReference>
<dbReference type="GO" id="GO:0008616">
    <property type="term" value="P:tRNA queuosine(34) biosynthetic process"/>
    <property type="evidence" value="ECO:0007669"/>
    <property type="project" value="UniProtKB-UniRule"/>
</dbReference>
<evidence type="ECO:0000256" key="5">
    <source>
        <dbReference type="HAMAP-Rule" id="MF_00113"/>
    </source>
</evidence>
<dbReference type="InterPro" id="IPR042119">
    <property type="entry name" value="QueA_dom2"/>
</dbReference>
<reference evidence="6 7" key="1">
    <citation type="journal article" date="2016" name="Environ. Microbiol.">
        <title>Genomic resolution of a cold subsurface aquifer community provides metabolic insights for novel microbes adapted to high CO concentrations.</title>
        <authorList>
            <person name="Probst A.J."/>
            <person name="Castelle C.J."/>
            <person name="Singh A."/>
            <person name="Brown C.T."/>
            <person name="Anantharaman K."/>
            <person name="Sharon I."/>
            <person name="Hug L.A."/>
            <person name="Burstein D."/>
            <person name="Emerson J.B."/>
            <person name="Thomas B.C."/>
            <person name="Banfield J.F."/>
        </authorList>
    </citation>
    <scope>NUCLEOTIDE SEQUENCE [LARGE SCALE GENOMIC DNA]</scope>
    <source>
        <strain evidence="6">CG2_30_54_11</strain>
    </source>
</reference>
<dbReference type="PANTHER" id="PTHR30307">
    <property type="entry name" value="S-ADENOSYLMETHIONINE:TRNA RIBOSYLTRANSFERASE-ISOMERASE"/>
    <property type="match status" value="1"/>
</dbReference>
<sequence length="351" mass="39614">MRVDEFDYDLPRELIAQTPAEPRDAARLLVFDRSTGSISHMVFRDLISCLPQGSVLVFNQTKVEPRRLYGEKARTFGKVEVLLLDCLAEDRWECKMSPGMDRGGVIIFTPAHGQKGGASSLEGHVIEVTPEGNRIIEFSRPVREVWGEYGVLPIPPYIKGYHGDEQRYQTVYARAEGSVAAPTAGLHFTEELISQVKRSGHEVEFVTLHVSRDTAFPIMKEETVDQVRVHSENVIVTPEVSHRLNEAKRQGRRIIAVGTTSVRTLEGISRRTGSQALLPEEGYSGAVDLFIHPGFEFGFVDSMITNFHFPRSTLFMLICAFGGRQEMQKVYREAVEERYRFFTFGDAMLIL</sequence>
<dbReference type="PANTHER" id="PTHR30307:SF0">
    <property type="entry name" value="S-ADENOSYLMETHIONINE:TRNA RIBOSYLTRANSFERASE-ISOMERASE"/>
    <property type="match status" value="1"/>
</dbReference>
<evidence type="ECO:0000256" key="2">
    <source>
        <dbReference type="ARBA" id="ARBA00022679"/>
    </source>
</evidence>
<comment type="caution">
    <text evidence="6">The sequence shown here is derived from an EMBL/GenBank/DDBJ whole genome shotgun (WGS) entry which is preliminary data.</text>
</comment>
<evidence type="ECO:0000313" key="6">
    <source>
        <dbReference type="EMBL" id="OIP97686.1"/>
    </source>
</evidence>
<keyword evidence="1 5" id="KW-0963">Cytoplasm</keyword>
<organism evidence="6 7">
    <name type="scientific">Candidatus Wirthbacteria bacterium CG2_30_54_11</name>
    <dbReference type="NCBI Taxonomy" id="1817892"/>
    <lineage>
        <taxon>Bacteria</taxon>
        <taxon>Candidatus Wirthbacteria</taxon>
    </lineage>
</organism>
<dbReference type="GO" id="GO:0005737">
    <property type="term" value="C:cytoplasm"/>
    <property type="evidence" value="ECO:0007669"/>
    <property type="project" value="UniProtKB-SubCell"/>
</dbReference>
<dbReference type="Gene3D" id="2.40.10.240">
    <property type="entry name" value="QueA-like"/>
    <property type="match status" value="1"/>
</dbReference>
<keyword evidence="6" id="KW-0413">Isomerase</keyword>
<keyword evidence="2 5" id="KW-0808">Transferase</keyword>
<protein>
    <recommendedName>
        <fullName evidence="5">S-adenosylmethionine:tRNA ribosyltransferase-isomerase</fullName>
        <ecNumber evidence="5">2.4.99.17</ecNumber>
    </recommendedName>
    <alternativeName>
        <fullName evidence="5">Queuosine biosynthesis protein QueA</fullName>
    </alternativeName>
</protein>
<dbReference type="Proteomes" id="UP000183245">
    <property type="component" value="Unassembled WGS sequence"/>
</dbReference>
<evidence type="ECO:0000256" key="3">
    <source>
        <dbReference type="ARBA" id="ARBA00022691"/>
    </source>
</evidence>
<dbReference type="InterPro" id="IPR036100">
    <property type="entry name" value="QueA_sf"/>
</dbReference>
<dbReference type="InterPro" id="IPR042118">
    <property type="entry name" value="QueA_dom1"/>
</dbReference>
<comment type="similarity">
    <text evidence="5">Belongs to the QueA family.</text>
</comment>
<dbReference type="Gene3D" id="3.40.1780.10">
    <property type="entry name" value="QueA-like"/>
    <property type="match status" value="1"/>
</dbReference>
<dbReference type="UniPathway" id="UPA00392"/>
<dbReference type="HAMAP" id="MF_00113">
    <property type="entry name" value="QueA"/>
    <property type="match status" value="1"/>
</dbReference>
<comment type="pathway">
    <text evidence="5">tRNA modification; tRNA-queuosine biosynthesis.</text>
</comment>
<keyword evidence="3 5" id="KW-0949">S-adenosyl-L-methionine</keyword>
<dbReference type="AlphaFoldDB" id="A0A1J5IZH6"/>
<dbReference type="EMBL" id="MNZT01000049">
    <property type="protein sequence ID" value="OIP97686.1"/>
    <property type="molecule type" value="Genomic_DNA"/>
</dbReference>
<dbReference type="NCBIfam" id="NF001140">
    <property type="entry name" value="PRK00147.1"/>
    <property type="match status" value="1"/>
</dbReference>
<keyword evidence="4 5" id="KW-0671">Queuosine biosynthesis</keyword>
<evidence type="ECO:0000256" key="4">
    <source>
        <dbReference type="ARBA" id="ARBA00022785"/>
    </source>
</evidence>
<dbReference type="GO" id="GO:0051075">
    <property type="term" value="F:S-adenosylmethionine:tRNA ribosyltransferase-isomerase activity"/>
    <property type="evidence" value="ECO:0007669"/>
    <property type="project" value="UniProtKB-EC"/>
</dbReference>
<accession>A0A1J5IZH6</accession>